<dbReference type="Proteomes" id="UP000046393">
    <property type="component" value="Unplaced"/>
</dbReference>
<protein>
    <recommendedName>
        <fullName evidence="6">Selenoprotein F</fullName>
    </recommendedName>
</protein>
<name>A0A0N5AH09_9BILA</name>
<dbReference type="Gene3D" id="3.40.30.50">
    <property type="entry name" value="Sep15/SelM thioredoxin-like domain, active-site redox motif"/>
    <property type="match status" value="1"/>
</dbReference>
<dbReference type="SUPFAM" id="SSF52833">
    <property type="entry name" value="Thioredoxin-like"/>
    <property type="match status" value="1"/>
</dbReference>
<dbReference type="InterPro" id="IPR038219">
    <property type="entry name" value="Sep15/SelM_sf"/>
</dbReference>
<dbReference type="PANTHER" id="PTHR13077">
    <property type="entry name" value="SELENOPROTEIN F"/>
    <property type="match status" value="1"/>
</dbReference>
<keyword evidence="9" id="KW-1185">Reference proteome</keyword>
<dbReference type="WBParaSite" id="SMUV_0000364101-mRNA-1">
    <property type="protein sequence ID" value="SMUV_0000364101-mRNA-1"/>
    <property type="gene ID" value="SMUV_0000364101"/>
</dbReference>
<sequence length="150" mass="17323">LWSCFKLLLFFVNSSLAEELSATDCHDKGFNKDTLQCSSCADLGHFHLDELIDDCKACCTEDTDELKHEKYPFAQIEICECNLGRFPQVQAFVKSNMVRQWGSKVKVRHVRGTLPTIKLKDSYGETQQTMNIEKWDTDTITEFLNMWLES</sequence>
<dbReference type="GO" id="GO:0016491">
    <property type="term" value="F:oxidoreductase activity"/>
    <property type="evidence" value="ECO:0007669"/>
    <property type="project" value="TreeGrafter"/>
</dbReference>
<evidence type="ECO:0000256" key="6">
    <source>
        <dbReference type="ARBA" id="ARBA00040775"/>
    </source>
</evidence>
<dbReference type="InterPro" id="IPR014912">
    <property type="entry name" value="Sep15_SelM_dom"/>
</dbReference>
<dbReference type="InterPro" id="IPR039992">
    <property type="entry name" value="Sep15_SelM"/>
</dbReference>
<keyword evidence="4" id="KW-0256">Endoplasmic reticulum</keyword>
<organism evidence="9 10">
    <name type="scientific">Syphacia muris</name>
    <dbReference type="NCBI Taxonomy" id="451379"/>
    <lineage>
        <taxon>Eukaryota</taxon>
        <taxon>Metazoa</taxon>
        <taxon>Ecdysozoa</taxon>
        <taxon>Nematoda</taxon>
        <taxon>Chromadorea</taxon>
        <taxon>Rhabditida</taxon>
        <taxon>Spirurina</taxon>
        <taxon>Oxyuridomorpha</taxon>
        <taxon>Oxyuroidea</taxon>
        <taxon>Oxyuridae</taxon>
        <taxon>Syphacia</taxon>
    </lineage>
</organism>
<evidence type="ECO:0000256" key="1">
    <source>
        <dbReference type="ARBA" id="ARBA00004319"/>
    </source>
</evidence>
<comment type="subcellular location">
    <subcellularLocation>
        <location evidence="1">Endoplasmic reticulum lumen</location>
    </subcellularLocation>
</comment>
<feature type="signal peptide" evidence="7">
    <location>
        <begin position="1"/>
        <end position="17"/>
    </location>
</feature>
<accession>A0A0N5AH09</accession>
<dbReference type="AlphaFoldDB" id="A0A0N5AH09"/>
<evidence type="ECO:0000256" key="7">
    <source>
        <dbReference type="SAM" id="SignalP"/>
    </source>
</evidence>
<evidence type="ECO:0000259" key="8">
    <source>
        <dbReference type="Pfam" id="PF08806"/>
    </source>
</evidence>
<dbReference type="PANTHER" id="PTHR13077:SF6">
    <property type="entry name" value="SELENOPROTEIN F"/>
    <property type="match status" value="1"/>
</dbReference>
<evidence type="ECO:0000313" key="10">
    <source>
        <dbReference type="WBParaSite" id="SMUV_0000364101-mRNA-1"/>
    </source>
</evidence>
<feature type="chain" id="PRO_5005893134" description="Selenoprotein F" evidence="7">
    <location>
        <begin position="18"/>
        <end position="150"/>
    </location>
</feature>
<dbReference type="Pfam" id="PF08806">
    <property type="entry name" value="Sep15_SelM"/>
    <property type="match status" value="1"/>
</dbReference>
<dbReference type="GO" id="GO:0005788">
    <property type="term" value="C:endoplasmic reticulum lumen"/>
    <property type="evidence" value="ECO:0007669"/>
    <property type="project" value="UniProtKB-SubCell"/>
</dbReference>
<evidence type="ECO:0000256" key="2">
    <source>
        <dbReference type="ARBA" id="ARBA00005742"/>
    </source>
</evidence>
<comment type="similarity">
    <text evidence="2">Belongs to the selenoprotein M/F family.</text>
</comment>
<keyword evidence="3 7" id="KW-0732">Signal</keyword>
<dbReference type="InterPro" id="IPR036249">
    <property type="entry name" value="Thioredoxin-like_sf"/>
</dbReference>
<dbReference type="STRING" id="451379.A0A0N5AH09"/>
<evidence type="ECO:0000256" key="4">
    <source>
        <dbReference type="ARBA" id="ARBA00022824"/>
    </source>
</evidence>
<proteinExistence type="inferred from homology"/>
<evidence type="ECO:0000256" key="3">
    <source>
        <dbReference type="ARBA" id="ARBA00022729"/>
    </source>
</evidence>
<feature type="domain" description="Selenoprotein F/M" evidence="8">
    <location>
        <begin position="76"/>
        <end position="145"/>
    </location>
</feature>
<evidence type="ECO:0000313" key="9">
    <source>
        <dbReference type="Proteomes" id="UP000046393"/>
    </source>
</evidence>
<keyword evidence="5" id="KW-0712">Selenocysteine</keyword>
<evidence type="ECO:0000256" key="5">
    <source>
        <dbReference type="ARBA" id="ARBA00022933"/>
    </source>
</evidence>
<reference evidence="10" key="1">
    <citation type="submission" date="2017-02" db="UniProtKB">
        <authorList>
            <consortium name="WormBaseParasite"/>
        </authorList>
    </citation>
    <scope>IDENTIFICATION</scope>
</reference>